<evidence type="ECO:0000256" key="1">
    <source>
        <dbReference type="ARBA" id="ARBA00022723"/>
    </source>
</evidence>
<comment type="caution">
    <text evidence="5">The sequence shown here is derived from an EMBL/GenBank/DDBJ whole genome shotgun (WGS) entry which is preliminary data.</text>
</comment>
<keyword evidence="1" id="KW-0479">Metal-binding</keyword>
<evidence type="ECO:0000259" key="4">
    <source>
        <dbReference type="Pfam" id="PF09989"/>
    </source>
</evidence>
<evidence type="ECO:0000313" key="5">
    <source>
        <dbReference type="EMBL" id="MBU5669432.1"/>
    </source>
</evidence>
<accession>A0ABS6FGY0</accession>
<reference evidence="5 6" key="1">
    <citation type="submission" date="2021-06" db="EMBL/GenBank/DDBJ databases">
        <authorList>
            <person name="Sun Q."/>
            <person name="Li D."/>
        </authorList>
    </citation>
    <scope>NUCLEOTIDE SEQUENCE [LARGE SCALE GENOMIC DNA]</scope>
    <source>
        <strain evidence="5 6">MSJ-1</strain>
    </source>
</reference>
<gene>
    <name evidence="5" type="ORF">KQI68_06210</name>
</gene>
<dbReference type="Pfam" id="PF09989">
    <property type="entry name" value="DUF2229"/>
    <property type="match status" value="1"/>
</dbReference>
<feature type="domain" description="ATPase BadF/BadG/BcrA/BcrD type" evidence="3">
    <location>
        <begin position="320"/>
        <end position="574"/>
    </location>
</feature>
<dbReference type="CDD" id="cd24035">
    <property type="entry name" value="ASKHA_NBD_O66634-like_rpt2"/>
    <property type="match status" value="1"/>
</dbReference>
<proteinExistence type="predicted"/>
<feature type="domain" description="DUF2229" evidence="4">
    <location>
        <begin position="669"/>
        <end position="885"/>
    </location>
</feature>
<keyword evidence="2" id="KW-0408">Iron</keyword>
<keyword evidence="6" id="KW-1185">Reference proteome</keyword>
<dbReference type="InterPro" id="IPR008275">
    <property type="entry name" value="CoA_E_activase_dom"/>
</dbReference>
<dbReference type="CDD" id="cd24034">
    <property type="entry name" value="ASKHA_NBD_O66634-like_rpt1"/>
    <property type="match status" value="1"/>
</dbReference>
<dbReference type="InterPro" id="IPR051805">
    <property type="entry name" value="Dehydratase_Activator_Redct"/>
</dbReference>
<dbReference type="RefSeq" id="WP_216549265.1">
    <property type="nucleotide sequence ID" value="NZ_JAHLQO010000004.1"/>
</dbReference>
<sequence length="1426" mass="159370">MLIHMGLDVGSTTVKLVILDKKLNILYKTYRRHFSDVRKTVKDVINEVYNDFKYDTVTINVTGSGGLSVHEFLDIDFIQEVVAGREAISCFIPETDVAIELGGEDSKITYLRGSVEQRMNSICAGGTGAFIDQMASLLQTDAAGLNEMAKDYKKLYPIASRCGVFAKTDVQALVNQGASKADIAVSVFQSVVNQTISNLACGRPIRGRVAFLGGPLHFLPMLKERFIETLNLTEDEVIAPENSQIFVALGAALSSIESKPISFVELLNRVNKGESVEISQNDVMDPLFTSDEEVIDFRKKHETKDLKEVDIKTYRGPIYLGIDSGSTTSKVVAISDKNELLFSFYGSNNGNPLDIAVEQLKEIYRLKNDDSYFAGCGTTGYGEEFLKAALNLDIGEVETIAHFTAAKFFDPKVDFILDIGGQDMKSMKIRDGVIESILLNEACSAGCGSFLETFAHSVNMSASEFANEATKSRTPVDLGSRCTVFMNSNVKQAQKEGASVADISAGLAYSVIRNAIQKVIKIRDPKDLGQHIVVQGGTFLSDAVLRAFENLTGVEVTRPKIAGLMGALGMALIAKEKSDGKSSLISAAELDEFTYRSISTNCRQCTNHCSLSVNIFPNGKRFISGNRCEKGAGKVRSSEDELPNMYRYKYQRVFDYESLDEKTAKRGVVGIPRVLNIYENYPFWHTFFTELGYSVKLSAKSTREVYEKGIETITSETACYPAKISHGHIEDLIEQGIKFIFYPAVFYEEKQFKNADNTLNCPVVAGYSEVIKNNVDEILNGNIKFMNPFLSFDDRKKLEKRLSDVFKDIPSSEVKKAVRLAYEEQDRYRMDVLNEGTRILEEIERKGQKAIVLSGRPYHIDPEINHGIPELITSLGLAVISEDAVARNVEIDSRIRVLDQWNYHSRLYRAAKFVGEHDNLELVQLNSFGCGIDAVTTDQVQHILESYNKIYTVLKIDEVSNLGSVKIRIRSLIEAAEKREFEKIDADLEGLLDDNPVLFTKKMKEDNYTILMPQMAPLHFSIFEPILRQEGINIEVLQDDGHKVVNEGLRYVNNDSCYPSIFVVGQFIDAIKSGKYDTNKIALLMSQTGGACRASNYVGFIRKALADAGYGHIPVIGLSFQQIESHPGLELDKVTLVRLGTKLVQALLYADLIMRLTQATRPYEVIKGSTNILRDRWMDIVSSSDLSYSKKSFKENVNKMVSEFERLEITNEKKPKVGIVGEILVKYHPAANNYVADLLEEEGAEVVISDITDFMMYSFKNAKAKAEELSKSRLTSFICEIGISYIESYRKYIREALEGTRFTPPGKIEEIVDYAKKYVDLGNQYGEGWLLTGEMVELIEDGVENIICVQPFGCLPNHITGKGVIKAIRNTYEKANIIPIDYDASASEVNQFNRIKLMLSQARKNMEDDDNKYKVEKLKSTASMKL</sequence>
<evidence type="ECO:0000256" key="2">
    <source>
        <dbReference type="ARBA" id="ARBA00023004"/>
    </source>
</evidence>
<evidence type="ECO:0000313" key="6">
    <source>
        <dbReference type="Proteomes" id="UP000783742"/>
    </source>
</evidence>
<dbReference type="Pfam" id="PF01869">
    <property type="entry name" value="BcrAD_BadFG"/>
    <property type="match status" value="2"/>
</dbReference>
<dbReference type="PANTHER" id="PTHR32329">
    <property type="entry name" value="BIFUNCTIONAL PROTEIN [INCLUDES 2-HYDROXYACYL-COA DEHYDRATASE (N-TER) AND ITS ACTIVATOR DOMAIN (C_TERM)-RELATED"/>
    <property type="match status" value="1"/>
</dbReference>
<name>A0ABS6FGY0_9FIRM</name>
<feature type="domain" description="ATPase BadF/BadG/BcrA/BcrD type" evidence="3">
    <location>
        <begin position="6"/>
        <end position="253"/>
    </location>
</feature>
<dbReference type="EMBL" id="JAHLQO010000004">
    <property type="protein sequence ID" value="MBU5669432.1"/>
    <property type="molecule type" value="Genomic_DNA"/>
</dbReference>
<dbReference type="NCBIfam" id="TIGR00241">
    <property type="entry name" value="CoA_E_activ"/>
    <property type="match status" value="1"/>
</dbReference>
<dbReference type="PANTHER" id="PTHR32329:SF4">
    <property type="entry name" value="ACTIVATOR OF 2-HYDROXYACYL-COA DEHYDRATASE"/>
    <property type="match status" value="1"/>
</dbReference>
<dbReference type="Proteomes" id="UP000783742">
    <property type="component" value="Unassembled WGS sequence"/>
</dbReference>
<protein>
    <submittedName>
        <fullName evidence="5">2-hydroxyacyl-CoA dehydratase</fullName>
    </submittedName>
</protein>
<dbReference type="InterPro" id="IPR002731">
    <property type="entry name" value="ATPase_BadF"/>
</dbReference>
<evidence type="ECO:0000259" key="3">
    <source>
        <dbReference type="Pfam" id="PF01869"/>
    </source>
</evidence>
<organism evidence="5 6">
    <name type="scientific">Peptoniphilus ovalis</name>
    <dbReference type="NCBI Taxonomy" id="2841503"/>
    <lineage>
        <taxon>Bacteria</taxon>
        <taxon>Bacillati</taxon>
        <taxon>Bacillota</taxon>
        <taxon>Tissierellia</taxon>
        <taxon>Tissierellales</taxon>
        <taxon>Peptoniphilaceae</taxon>
        <taxon>Peptoniphilus</taxon>
    </lineage>
</organism>
<dbReference type="InterPro" id="IPR018709">
    <property type="entry name" value="CoA_activase_DUF2229"/>
</dbReference>